<name>A0AAU9IMG9_9CILI</name>
<accession>A0AAU9IMG9</accession>
<dbReference type="AlphaFoldDB" id="A0AAU9IMG9"/>
<proteinExistence type="predicted"/>
<protein>
    <submittedName>
        <fullName evidence="2">Uncharacterized protein</fullName>
    </submittedName>
</protein>
<gene>
    <name evidence="2" type="ORF">BSTOLATCC_MIC14412</name>
</gene>
<feature type="compositionally biased region" description="Acidic residues" evidence="1">
    <location>
        <begin position="61"/>
        <end position="82"/>
    </location>
</feature>
<evidence type="ECO:0000313" key="2">
    <source>
        <dbReference type="EMBL" id="CAG9315662.1"/>
    </source>
</evidence>
<reference evidence="2" key="1">
    <citation type="submission" date="2021-09" db="EMBL/GenBank/DDBJ databases">
        <authorList>
            <consortium name="AG Swart"/>
            <person name="Singh M."/>
            <person name="Singh A."/>
            <person name="Seah K."/>
            <person name="Emmerich C."/>
        </authorList>
    </citation>
    <scope>NUCLEOTIDE SEQUENCE</scope>
    <source>
        <strain evidence="2">ATCC30299</strain>
    </source>
</reference>
<evidence type="ECO:0000256" key="1">
    <source>
        <dbReference type="SAM" id="MobiDB-lite"/>
    </source>
</evidence>
<feature type="compositionally biased region" description="Acidic residues" evidence="1">
    <location>
        <begin position="91"/>
        <end position="106"/>
    </location>
</feature>
<feature type="region of interest" description="Disordered" evidence="1">
    <location>
        <begin position="60"/>
        <end position="139"/>
    </location>
</feature>
<feature type="compositionally biased region" description="Low complexity" evidence="1">
    <location>
        <begin position="113"/>
        <end position="124"/>
    </location>
</feature>
<evidence type="ECO:0000313" key="3">
    <source>
        <dbReference type="Proteomes" id="UP001162131"/>
    </source>
</evidence>
<dbReference type="EMBL" id="CAJZBQ010000014">
    <property type="protein sequence ID" value="CAG9315662.1"/>
    <property type="molecule type" value="Genomic_DNA"/>
</dbReference>
<dbReference type="Proteomes" id="UP001162131">
    <property type="component" value="Unassembled WGS sequence"/>
</dbReference>
<sequence length="139" mass="15960">MEEDNHILNLMQFISHIQQKEFTEALNLAEEILKVEPNNKLVLQFKEILPFTIDKKKAEDLAELEAEEESSEEESSEEEKQDEENKAQENGIEEENEKDSDEENPDGEYNYLEASSSSEESSGSDSEEIDPQEVGKYVI</sequence>
<organism evidence="2 3">
    <name type="scientific">Blepharisma stoltei</name>
    <dbReference type="NCBI Taxonomy" id="1481888"/>
    <lineage>
        <taxon>Eukaryota</taxon>
        <taxon>Sar</taxon>
        <taxon>Alveolata</taxon>
        <taxon>Ciliophora</taxon>
        <taxon>Postciliodesmatophora</taxon>
        <taxon>Heterotrichea</taxon>
        <taxon>Heterotrichida</taxon>
        <taxon>Blepharismidae</taxon>
        <taxon>Blepharisma</taxon>
    </lineage>
</organism>
<keyword evidence="3" id="KW-1185">Reference proteome</keyword>
<comment type="caution">
    <text evidence="2">The sequence shown here is derived from an EMBL/GenBank/DDBJ whole genome shotgun (WGS) entry which is preliminary data.</text>
</comment>